<dbReference type="InterPro" id="IPR011990">
    <property type="entry name" value="TPR-like_helical_dom_sf"/>
</dbReference>
<keyword evidence="1" id="KW-0677">Repeat</keyword>
<dbReference type="InterPro" id="IPR044190">
    <property type="entry name" value="THA8-like"/>
</dbReference>
<comment type="caution">
    <text evidence="3">The sequence shown here is derived from an EMBL/GenBank/DDBJ whole genome shotgun (WGS) entry which is preliminary data.</text>
</comment>
<sequence length="400" mass="45019">MRLVRIWCWSSWVGWAYFGASARLSFVLNGCGRGFTFIESYKNAPSPVIILRATATAPFTVGGIEHGEGIDAEAGGEGWGYEGGGGSRRRRRDDRRREVVRRCRTAAGGGGQGLRGFCFCSRGDCCQYFAQSSTPNTKHLGSNLRGLTGMSFTHAIQMGVGVGVLHLKLMKPNTLFSYNSHRTGSRMMSITMRDRSKNRKPLQKGRNLSIEAIQTVQALKRAANLSEASLDQVYDNKFRRLLKFDMIAVLRELLRQNQCLLALKVFGDIRKEEWYKPQLLLYAEMVTVLGSNGLLEKVELLIMELKAESTINPDTEGFNMLLQSLMNLNLTALAMECFYFMKSLSCDPDRISFKILIDGLKSNKEMNLLAIIQEDAKRYYGCHVNFLEKEETEISSESKY</sequence>
<evidence type="ECO:0000313" key="4">
    <source>
        <dbReference type="Proteomes" id="UP001293254"/>
    </source>
</evidence>
<dbReference type="GO" id="GO:0003723">
    <property type="term" value="F:RNA binding"/>
    <property type="evidence" value="ECO:0007669"/>
    <property type="project" value="InterPro"/>
</dbReference>
<dbReference type="GO" id="GO:0000373">
    <property type="term" value="P:Group II intron splicing"/>
    <property type="evidence" value="ECO:0007669"/>
    <property type="project" value="InterPro"/>
</dbReference>
<dbReference type="GO" id="GO:0009658">
    <property type="term" value="P:chloroplast organization"/>
    <property type="evidence" value="ECO:0007669"/>
    <property type="project" value="InterPro"/>
</dbReference>
<gene>
    <name evidence="3" type="ORF">Salat_0088300</name>
</gene>
<evidence type="ECO:0000256" key="2">
    <source>
        <dbReference type="SAM" id="MobiDB-lite"/>
    </source>
</evidence>
<dbReference type="PANTHER" id="PTHR47594:SF4">
    <property type="entry name" value="OS04G0475500 PROTEIN"/>
    <property type="match status" value="1"/>
</dbReference>
<dbReference type="Gene3D" id="1.25.40.10">
    <property type="entry name" value="Tetratricopeptide repeat domain"/>
    <property type="match status" value="1"/>
</dbReference>
<accession>A0AAE1YWH8</accession>
<dbReference type="AlphaFoldDB" id="A0AAE1YWH8"/>
<dbReference type="EMBL" id="JACGWO010000001">
    <property type="protein sequence ID" value="KAK4437544.1"/>
    <property type="molecule type" value="Genomic_DNA"/>
</dbReference>
<dbReference type="Pfam" id="PF13041">
    <property type="entry name" value="PPR_2"/>
    <property type="match status" value="1"/>
</dbReference>
<keyword evidence="4" id="KW-1185">Reference proteome</keyword>
<feature type="compositionally biased region" description="Gly residues" evidence="2">
    <location>
        <begin position="75"/>
        <end position="86"/>
    </location>
</feature>
<reference evidence="3" key="2">
    <citation type="journal article" date="2024" name="Plant">
        <title>Genomic evolution and insights into agronomic trait innovations of Sesamum species.</title>
        <authorList>
            <person name="Miao H."/>
            <person name="Wang L."/>
            <person name="Qu L."/>
            <person name="Liu H."/>
            <person name="Sun Y."/>
            <person name="Le M."/>
            <person name="Wang Q."/>
            <person name="Wei S."/>
            <person name="Zheng Y."/>
            <person name="Lin W."/>
            <person name="Duan Y."/>
            <person name="Cao H."/>
            <person name="Xiong S."/>
            <person name="Wang X."/>
            <person name="Wei L."/>
            <person name="Li C."/>
            <person name="Ma Q."/>
            <person name="Ju M."/>
            <person name="Zhao R."/>
            <person name="Li G."/>
            <person name="Mu C."/>
            <person name="Tian Q."/>
            <person name="Mei H."/>
            <person name="Zhang T."/>
            <person name="Gao T."/>
            <person name="Zhang H."/>
        </authorList>
    </citation>
    <scope>NUCLEOTIDE SEQUENCE</scope>
    <source>
        <strain evidence="3">3651</strain>
    </source>
</reference>
<feature type="region of interest" description="Disordered" evidence="2">
    <location>
        <begin position="75"/>
        <end position="97"/>
    </location>
</feature>
<reference evidence="3" key="1">
    <citation type="submission" date="2020-06" db="EMBL/GenBank/DDBJ databases">
        <authorList>
            <person name="Li T."/>
            <person name="Hu X."/>
            <person name="Zhang T."/>
            <person name="Song X."/>
            <person name="Zhang H."/>
            <person name="Dai N."/>
            <person name="Sheng W."/>
            <person name="Hou X."/>
            <person name="Wei L."/>
        </authorList>
    </citation>
    <scope>NUCLEOTIDE SEQUENCE</scope>
    <source>
        <strain evidence="3">3651</strain>
        <tissue evidence="3">Leaf</tissue>
    </source>
</reference>
<name>A0AAE1YWH8_9LAMI</name>
<protein>
    <submittedName>
        <fullName evidence="3">Protein THYLAKOID ASSEMBLY 8, chloroplastic</fullName>
    </submittedName>
</protein>
<proteinExistence type="predicted"/>
<organism evidence="3 4">
    <name type="scientific">Sesamum alatum</name>
    <dbReference type="NCBI Taxonomy" id="300844"/>
    <lineage>
        <taxon>Eukaryota</taxon>
        <taxon>Viridiplantae</taxon>
        <taxon>Streptophyta</taxon>
        <taxon>Embryophyta</taxon>
        <taxon>Tracheophyta</taxon>
        <taxon>Spermatophyta</taxon>
        <taxon>Magnoliopsida</taxon>
        <taxon>eudicotyledons</taxon>
        <taxon>Gunneridae</taxon>
        <taxon>Pentapetalae</taxon>
        <taxon>asterids</taxon>
        <taxon>lamiids</taxon>
        <taxon>Lamiales</taxon>
        <taxon>Pedaliaceae</taxon>
        <taxon>Sesamum</taxon>
    </lineage>
</organism>
<dbReference type="InterPro" id="IPR002885">
    <property type="entry name" value="PPR_rpt"/>
</dbReference>
<dbReference type="Proteomes" id="UP001293254">
    <property type="component" value="Unassembled WGS sequence"/>
</dbReference>
<evidence type="ECO:0000313" key="3">
    <source>
        <dbReference type="EMBL" id="KAK4437544.1"/>
    </source>
</evidence>
<dbReference type="PANTHER" id="PTHR47594">
    <property type="entry name" value="PPR CONTAINING PLANT-LIKE PROTEIN"/>
    <property type="match status" value="1"/>
</dbReference>
<evidence type="ECO:0000256" key="1">
    <source>
        <dbReference type="ARBA" id="ARBA00022737"/>
    </source>
</evidence>